<evidence type="ECO:0000256" key="1">
    <source>
        <dbReference type="ARBA" id="ARBA00004651"/>
    </source>
</evidence>
<feature type="transmembrane region" description="Helical" evidence="6">
    <location>
        <begin position="214"/>
        <end position="236"/>
    </location>
</feature>
<keyword evidence="8" id="KW-1185">Reference proteome</keyword>
<accession>A0A931APC5</accession>
<evidence type="ECO:0000313" key="8">
    <source>
        <dbReference type="Proteomes" id="UP000621436"/>
    </source>
</evidence>
<reference evidence="7" key="1">
    <citation type="submission" date="2020-11" db="EMBL/GenBank/DDBJ databases">
        <title>Halonatronomonas betainensis gen. nov., sp. nov. a novel haloalkaliphilic representative of the family Halanaerobiacae capable of betaine degradation.</title>
        <authorList>
            <person name="Boltyanskaya Y."/>
            <person name="Kevbrin V."/>
            <person name="Detkova E."/>
            <person name="Grouzdev D.S."/>
            <person name="Koziaeva V."/>
            <person name="Zhilina T."/>
        </authorList>
    </citation>
    <scope>NUCLEOTIDE SEQUENCE</scope>
    <source>
        <strain evidence="7">Z-7014</strain>
    </source>
</reference>
<dbReference type="InterPro" id="IPR001851">
    <property type="entry name" value="ABC_transp_permease"/>
</dbReference>
<dbReference type="Proteomes" id="UP000621436">
    <property type="component" value="Unassembled WGS sequence"/>
</dbReference>
<comment type="caution">
    <text evidence="7">The sequence shown here is derived from an EMBL/GenBank/DDBJ whole genome shotgun (WGS) entry which is preliminary data.</text>
</comment>
<proteinExistence type="predicted"/>
<gene>
    <name evidence="7" type="ORF">I0Q91_00650</name>
</gene>
<feature type="transmembrane region" description="Helical" evidence="6">
    <location>
        <begin position="123"/>
        <end position="141"/>
    </location>
</feature>
<evidence type="ECO:0000313" key="7">
    <source>
        <dbReference type="EMBL" id="MBF8435574.1"/>
    </source>
</evidence>
<feature type="transmembrane region" description="Helical" evidence="6">
    <location>
        <begin position="17"/>
        <end position="38"/>
    </location>
</feature>
<feature type="transmembrane region" description="Helical" evidence="6">
    <location>
        <begin position="50"/>
        <end position="67"/>
    </location>
</feature>
<evidence type="ECO:0000256" key="3">
    <source>
        <dbReference type="ARBA" id="ARBA00022692"/>
    </source>
</evidence>
<dbReference type="GO" id="GO:0005886">
    <property type="term" value="C:plasma membrane"/>
    <property type="evidence" value="ECO:0007669"/>
    <property type="project" value="UniProtKB-SubCell"/>
</dbReference>
<dbReference type="Pfam" id="PF02653">
    <property type="entry name" value="BPD_transp_2"/>
    <property type="match status" value="1"/>
</dbReference>
<protein>
    <submittedName>
        <fullName evidence="7">ABC transporter permease</fullName>
    </submittedName>
</protein>
<feature type="transmembrane region" description="Helical" evidence="6">
    <location>
        <begin position="97"/>
        <end position="117"/>
    </location>
</feature>
<feature type="transmembrane region" description="Helical" evidence="6">
    <location>
        <begin position="293"/>
        <end position="312"/>
    </location>
</feature>
<comment type="subcellular location">
    <subcellularLocation>
        <location evidence="1">Cell membrane</location>
        <topology evidence="1">Multi-pass membrane protein</topology>
    </subcellularLocation>
</comment>
<sequence>MNIENVKDFISRNSTEFTLVFVIAVIWGALGLAVPVFLSYPNFFNLARQSAVIGVVSIGMTLVMIAGHIDLSVGSYVAVSGVTISLLLTAGYSIPVAFLLTLLLMAGLGTIVAVAVHEGGVPSFIAGLGMMSAARGFALLITGGRIISGLPMEFTGLARTDVFGIPGLFLVLLALMFLADFVLRKTKFGRNLYTLGSGTEVAKLSGVRLRINTYAIFIINALISGLAGIMLAARLSSGVPSAGQMYELDAIAAVIIGGASLSGGAGGVYGTLLGALLMGTLRNGGNLLGLDPFYMQIATGVVVVVAVFVDQLRKRGE</sequence>
<dbReference type="EMBL" id="JADPIE010000001">
    <property type="protein sequence ID" value="MBF8435574.1"/>
    <property type="molecule type" value="Genomic_DNA"/>
</dbReference>
<evidence type="ECO:0000256" key="5">
    <source>
        <dbReference type="ARBA" id="ARBA00023136"/>
    </source>
</evidence>
<keyword evidence="5 6" id="KW-0472">Membrane</keyword>
<dbReference type="GO" id="GO:0022857">
    <property type="term" value="F:transmembrane transporter activity"/>
    <property type="evidence" value="ECO:0007669"/>
    <property type="project" value="InterPro"/>
</dbReference>
<dbReference type="PANTHER" id="PTHR32196:SF72">
    <property type="entry name" value="RIBOSE IMPORT PERMEASE PROTEIN RBSC"/>
    <property type="match status" value="1"/>
</dbReference>
<evidence type="ECO:0000256" key="4">
    <source>
        <dbReference type="ARBA" id="ARBA00022989"/>
    </source>
</evidence>
<dbReference type="PANTHER" id="PTHR32196">
    <property type="entry name" value="ABC TRANSPORTER PERMEASE PROTEIN YPHD-RELATED-RELATED"/>
    <property type="match status" value="1"/>
</dbReference>
<organism evidence="7 8">
    <name type="scientific">Halonatronomonas betaini</name>
    <dbReference type="NCBI Taxonomy" id="2778430"/>
    <lineage>
        <taxon>Bacteria</taxon>
        <taxon>Bacillati</taxon>
        <taxon>Bacillota</taxon>
        <taxon>Clostridia</taxon>
        <taxon>Halanaerobiales</taxon>
        <taxon>Halarsenatibacteraceae</taxon>
        <taxon>Halonatronomonas</taxon>
    </lineage>
</organism>
<dbReference type="CDD" id="cd06579">
    <property type="entry name" value="TM_PBP1_transp_AraH_like"/>
    <property type="match status" value="1"/>
</dbReference>
<keyword evidence="2" id="KW-1003">Cell membrane</keyword>
<evidence type="ECO:0000256" key="6">
    <source>
        <dbReference type="SAM" id="Phobius"/>
    </source>
</evidence>
<evidence type="ECO:0000256" key="2">
    <source>
        <dbReference type="ARBA" id="ARBA00022475"/>
    </source>
</evidence>
<keyword evidence="3 6" id="KW-0812">Transmembrane</keyword>
<feature type="transmembrane region" description="Helical" evidence="6">
    <location>
        <begin position="162"/>
        <end position="183"/>
    </location>
</feature>
<dbReference type="RefSeq" id="WP_270452212.1">
    <property type="nucleotide sequence ID" value="NZ_JADPIE010000001.1"/>
</dbReference>
<feature type="transmembrane region" description="Helical" evidence="6">
    <location>
        <begin position="248"/>
        <end position="273"/>
    </location>
</feature>
<keyword evidence="4 6" id="KW-1133">Transmembrane helix</keyword>
<dbReference type="AlphaFoldDB" id="A0A931APC5"/>
<name>A0A931APC5_9FIRM</name>